<evidence type="ECO:0000256" key="5">
    <source>
        <dbReference type="ARBA" id="ARBA00022771"/>
    </source>
</evidence>
<dbReference type="GO" id="GO:0005654">
    <property type="term" value="C:nucleoplasm"/>
    <property type="evidence" value="ECO:0007669"/>
    <property type="project" value="UniProtKB-SubCell"/>
</dbReference>
<dbReference type="InterPro" id="IPR049492">
    <property type="entry name" value="BD-FAE-like_dom"/>
</dbReference>
<dbReference type="SUPFAM" id="SSF53474">
    <property type="entry name" value="alpha/beta-Hydrolases"/>
    <property type="match status" value="1"/>
</dbReference>
<dbReference type="EC" id="3.1.1.n2" evidence="10"/>
<dbReference type="GO" id="GO:0071013">
    <property type="term" value="C:catalytic step 2 spliceosome"/>
    <property type="evidence" value="ECO:0007669"/>
    <property type="project" value="TreeGrafter"/>
</dbReference>
<dbReference type="Pfam" id="PF20434">
    <property type="entry name" value="BD-FAE"/>
    <property type="match status" value="1"/>
</dbReference>
<evidence type="ECO:0000256" key="1">
    <source>
        <dbReference type="ARBA" id="ARBA00004642"/>
    </source>
</evidence>
<feature type="region of interest" description="Disordered" evidence="13">
    <location>
        <begin position="775"/>
        <end position="796"/>
    </location>
</feature>
<evidence type="ECO:0000313" key="16">
    <source>
        <dbReference type="Proteomes" id="UP000250235"/>
    </source>
</evidence>
<keyword evidence="4" id="KW-0479">Metal-binding</keyword>
<keyword evidence="5 12" id="KW-0863">Zinc-finger</keyword>
<dbReference type="PANTHER" id="PTHR13316">
    <property type="entry name" value="ZINC FINGER, CCHC DOMAIN CONTAINING 8"/>
    <property type="match status" value="1"/>
</dbReference>
<comment type="similarity">
    <text evidence="9">Belongs to the AB hydrolase superfamily. Isoprenylcysteine methylesterase family.</text>
</comment>
<keyword evidence="16" id="KW-1185">Reference proteome</keyword>
<dbReference type="Proteomes" id="UP000250235">
    <property type="component" value="Unassembled WGS sequence"/>
</dbReference>
<feature type="region of interest" description="Disordered" evidence="13">
    <location>
        <begin position="928"/>
        <end position="1025"/>
    </location>
</feature>
<keyword evidence="6" id="KW-0378">Hydrolase</keyword>
<dbReference type="GO" id="GO:0008270">
    <property type="term" value="F:zinc ion binding"/>
    <property type="evidence" value="ECO:0007669"/>
    <property type="project" value="UniProtKB-KW"/>
</dbReference>
<dbReference type="SUPFAM" id="SSF57756">
    <property type="entry name" value="Retrovirus zinc finger-like domains"/>
    <property type="match status" value="1"/>
</dbReference>
<name>A0A2Z7CF86_9LAMI</name>
<evidence type="ECO:0000256" key="4">
    <source>
        <dbReference type="ARBA" id="ARBA00022723"/>
    </source>
</evidence>
<feature type="compositionally biased region" description="Low complexity" evidence="13">
    <location>
        <begin position="976"/>
        <end position="989"/>
    </location>
</feature>
<evidence type="ECO:0000256" key="11">
    <source>
        <dbReference type="ARBA" id="ARBA00049507"/>
    </source>
</evidence>
<comment type="subcellular location">
    <subcellularLocation>
        <location evidence="2">Golgi apparatus membrane</location>
        <topology evidence="2">Multi-pass membrane protein</topology>
    </subcellularLocation>
    <subcellularLocation>
        <location evidence="1">Nucleus</location>
        <location evidence="1">Nucleoplasm</location>
    </subcellularLocation>
</comment>
<gene>
    <name evidence="15" type="ORF">F511_02258</name>
</gene>
<feature type="compositionally biased region" description="Polar residues" evidence="13">
    <location>
        <begin position="783"/>
        <end position="796"/>
    </location>
</feature>
<dbReference type="GO" id="GO:0000139">
    <property type="term" value="C:Golgi membrane"/>
    <property type="evidence" value="ECO:0007669"/>
    <property type="project" value="UniProtKB-SubCell"/>
</dbReference>
<dbReference type="OrthoDB" id="6495301at2759"/>
<dbReference type="GO" id="GO:0016787">
    <property type="term" value="F:hydrolase activity"/>
    <property type="evidence" value="ECO:0007669"/>
    <property type="project" value="UniProtKB-KW"/>
</dbReference>
<dbReference type="InterPro" id="IPR006568">
    <property type="entry name" value="PSP_pro-rich"/>
</dbReference>
<dbReference type="EMBL" id="KQ996030">
    <property type="protein sequence ID" value="KZV45598.1"/>
    <property type="molecule type" value="Genomic_DNA"/>
</dbReference>
<dbReference type="InterPro" id="IPR001878">
    <property type="entry name" value="Znf_CCHC"/>
</dbReference>
<dbReference type="InterPro" id="IPR052115">
    <property type="entry name" value="NEXT_complex_subunit_ZCCHC8"/>
</dbReference>
<comment type="similarity">
    <text evidence="3">Belongs to the ZCCHC8 family.</text>
</comment>
<comment type="catalytic activity">
    <reaction evidence="11">
        <text>[protein]-C-terminal S-[(2E,6E)-farnesyl]-L-cysteine methyl ester + H2O = [protein]-C-terminal S-[(2E,6E)-farnesyl]-L-cysteine + methanol + H(+)</text>
        <dbReference type="Rhea" id="RHEA:48520"/>
        <dbReference type="Rhea" id="RHEA-COMP:12125"/>
        <dbReference type="Rhea" id="RHEA-COMP:12126"/>
        <dbReference type="ChEBI" id="CHEBI:15377"/>
        <dbReference type="ChEBI" id="CHEBI:15378"/>
        <dbReference type="ChEBI" id="CHEBI:17790"/>
        <dbReference type="ChEBI" id="CHEBI:90510"/>
        <dbReference type="ChEBI" id="CHEBI:90511"/>
        <dbReference type="EC" id="3.1.1.n2"/>
    </reaction>
</comment>
<evidence type="ECO:0000256" key="6">
    <source>
        <dbReference type="ARBA" id="ARBA00022801"/>
    </source>
</evidence>
<proteinExistence type="inferred from homology"/>
<evidence type="ECO:0000256" key="2">
    <source>
        <dbReference type="ARBA" id="ARBA00004653"/>
    </source>
</evidence>
<keyword evidence="7" id="KW-0862">Zinc</keyword>
<dbReference type="Pfam" id="PF04046">
    <property type="entry name" value="PSP"/>
    <property type="match status" value="1"/>
</dbReference>
<evidence type="ECO:0000256" key="13">
    <source>
        <dbReference type="SAM" id="MobiDB-lite"/>
    </source>
</evidence>
<organism evidence="15 16">
    <name type="scientific">Dorcoceras hygrometricum</name>
    <dbReference type="NCBI Taxonomy" id="472368"/>
    <lineage>
        <taxon>Eukaryota</taxon>
        <taxon>Viridiplantae</taxon>
        <taxon>Streptophyta</taxon>
        <taxon>Embryophyta</taxon>
        <taxon>Tracheophyta</taxon>
        <taxon>Spermatophyta</taxon>
        <taxon>Magnoliopsida</taxon>
        <taxon>eudicotyledons</taxon>
        <taxon>Gunneridae</taxon>
        <taxon>Pentapetalae</taxon>
        <taxon>asterids</taxon>
        <taxon>lamiids</taxon>
        <taxon>Lamiales</taxon>
        <taxon>Gesneriaceae</taxon>
        <taxon>Didymocarpoideae</taxon>
        <taxon>Trichosporeae</taxon>
        <taxon>Loxocarpinae</taxon>
        <taxon>Dorcoceras</taxon>
    </lineage>
</organism>
<accession>A0A2Z7CF86</accession>
<dbReference type="PROSITE" id="PS50158">
    <property type="entry name" value="ZF_CCHC"/>
    <property type="match status" value="1"/>
</dbReference>
<feature type="region of interest" description="Disordered" evidence="13">
    <location>
        <begin position="1"/>
        <end position="38"/>
    </location>
</feature>
<evidence type="ECO:0000256" key="8">
    <source>
        <dbReference type="ARBA" id="ARBA00023242"/>
    </source>
</evidence>
<feature type="compositionally biased region" description="Polar residues" evidence="13">
    <location>
        <begin position="1"/>
        <end position="11"/>
    </location>
</feature>
<evidence type="ECO:0000256" key="7">
    <source>
        <dbReference type="ARBA" id="ARBA00022833"/>
    </source>
</evidence>
<keyword evidence="8" id="KW-0539">Nucleus</keyword>
<dbReference type="Gene3D" id="3.40.50.1820">
    <property type="entry name" value="alpha/beta hydrolase"/>
    <property type="match status" value="1"/>
</dbReference>
<dbReference type="InterPro" id="IPR036875">
    <property type="entry name" value="Znf_CCHC_sf"/>
</dbReference>
<evidence type="ECO:0000256" key="10">
    <source>
        <dbReference type="ARBA" id="ARBA00038928"/>
    </source>
</evidence>
<protein>
    <recommendedName>
        <fullName evidence="10">protein-S-isoprenylcysteine alpha-carbonyl methylesterase</fullName>
        <ecNumber evidence="10">3.1.1.n2</ecNumber>
    </recommendedName>
</protein>
<dbReference type="InterPro" id="IPR029058">
    <property type="entry name" value="AB_hydrolase_fold"/>
</dbReference>
<sequence length="1025" mass="114181">METASSASESFPPNGLDDGSEVDTFSSTSATHHRRRRGDLPSRQAFGREIGHAAAETYLLARLSFKLLSYLGVGYRWITRFLSLTLYAIFLMPGLDLYLPTNSDGLKPVVAFVTGGAWIIGYKAWGCLLGLQLAERDIIVACIDYRNFPQGTISDMIADASRGIAYICENVVEFGGDPDKIYLMGQSAGAHIGACVLVQQAVKESRGDNISWSVSQMNAYFGLSGAYNLPKLVDHFHSRGLYRSIFLSIMEGQNSLEQFSPEMVLQNPCSKNALSLLPRFVLFHGIADYSIPSDSSKSFVETLQKGGVRADLLLYDGKTHTDLFLQASDYLFSNDPLRGGKDELFDDLVALIHADDEEALSRDALAPPRRRFVPEMLLRLGRQLHASTYWRVPWLGLSASTELVVGESLPVLIQLQDLCVLHTWFWINIPAMESKEINLPALSIPEGGSVKVNLCETGYEANEAKSASHFEVEDMLIVEDHANLTDKYLESAQVLKEIDNQEKGLDNENAGVSSTPSMLQSFEIIESSVAVETRTSIESSVHVQNGSLSVQSENGSRNLKKVGARLSSQKIDSCSISGVKRPRMTVDEKQPSVHVIYTSLTKKEKYLTSVNLDRDSKRKLEELMQEWSQWNAHNCSPSNDSSVLQSGEETYFPALRIDLDKSSAVSAQQNLVVYLSAYRRETLSEETIYKVPREEAFWVDGEMKNASSKELIPLDGISVPIYDREYSSALASTDVSSSLDGEKNLDTSRCFNCGSYSHALRECPKPRDNVAVNNARKLHKSSNRNQHSGSRNSTRYYQEPRVKKYDGLMPGALDAETRKLLGLGEFDPPPWLNRMREIGYPPAYLEPDEEDQPSGITIFGDDTTKEEPEDGEILGISYTKPFTKMSVEFPGINSPIPEKADERLWASCYSNSSRSGDRCLPRHIQSYEYLSPGQNHERRRSRDTEDDGPPGCEPGMSPSISNRFHRYVDHDSSYESLSSQVSPSMPWSSTFGRSLSDIGRRSPLAQDNDSSNHGRYGTFSYPSHR</sequence>
<dbReference type="AlphaFoldDB" id="A0A2Z7CF86"/>
<evidence type="ECO:0000256" key="3">
    <source>
        <dbReference type="ARBA" id="ARBA00007497"/>
    </source>
</evidence>
<evidence type="ECO:0000256" key="12">
    <source>
        <dbReference type="PROSITE-ProRule" id="PRU00047"/>
    </source>
</evidence>
<dbReference type="InterPro" id="IPR019826">
    <property type="entry name" value="Carboxylesterase_B_AS"/>
</dbReference>
<dbReference type="PROSITE" id="PS00122">
    <property type="entry name" value="CARBOXYLESTERASE_B_1"/>
    <property type="match status" value="1"/>
</dbReference>
<dbReference type="GO" id="GO:0003723">
    <property type="term" value="F:RNA binding"/>
    <property type="evidence" value="ECO:0007669"/>
    <property type="project" value="TreeGrafter"/>
</dbReference>
<evidence type="ECO:0000259" key="14">
    <source>
        <dbReference type="PROSITE" id="PS50158"/>
    </source>
</evidence>
<dbReference type="PANTHER" id="PTHR13316:SF0">
    <property type="entry name" value="ZINC FINGER CCHC DOMAIN-CONTAINING PROTEIN 8"/>
    <property type="match status" value="1"/>
</dbReference>
<feature type="domain" description="CCHC-type" evidence="14">
    <location>
        <begin position="749"/>
        <end position="765"/>
    </location>
</feature>
<reference evidence="15 16" key="1">
    <citation type="journal article" date="2015" name="Proc. Natl. Acad. Sci. U.S.A.">
        <title>The resurrection genome of Boea hygrometrica: A blueprint for survival of dehydration.</title>
        <authorList>
            <person name="Xiao L."/>
            <person name="Yang G."/>
            <person name="Zhang L."/>
            <person name="Yang X."/>
            <person name="Zhao S."/>
            <person name="Ji Z."/>
            <person name="Zhou Q."/>
            <person name="Hu M."/>
            <person name="Wang Y."/>
            <person name="Chen M."/>
            <person name="Xu Y."/>
            <person name="Jin H."/>
            <person name="Xiao X."/>
            <person name="Hu G."/>
            <person name="Bao F."/>
            <person name="Hu Y."/>
            <person name="Wan P."/>
            <person name="Li L."/>
            <person name="Deng X."/>
            <person name="Kuang T."/>
            <person name="Xiang C."/>
            <person name="Zhu J.K."/>
            <person name="Oliver M.J."/>
            <person name="He Y."/>
        </authorList>
    </citation>
    <scope>NUCLEOTIDE SEQUENCE [LARGE SCALE GENOMIC DNA]</scope>
    <source>
        <strain evidence="16">cv. XS01</strain>
    </source>
</reference>
<evidence type="ECO:0000313" key="15">
    <source>
        <dbReference type="EMBL" id="KZV45598.1"/>
    </source>
</evidence>
<evidence type="ECO:0000256" key="9">
    <source>
        <dbReference type="ARBA" id="ARBA00038028"/>
    </source>
</evidence>
<dbReference type="SMART" id="SM00581">
    <property type="entry name" value="PSP"/>
    <property type="match status" value="1"/>
</dbReference>